<dbReference type="InterPro" id="IPR034139">
    <property type="entry name" value="TOPRIM_OLD"/>
</dbReference>
<reference evidence="5 6" key="1">
    <citation type="submission" date="2018-09" db="EMBL/GenBank/DDBJ databases">
        <title>Streptomyces sp. nov. DS1-2, an endophytic actinomycete isolated from roots of Dendrobium scabrilingue.</title>
        <authorList>
            <person name="Kuncharoen N."/>
            <person name="Kudo T."/>
            <person name="Ohkuma M."/>
            <person name="Yuki M."/>
            <person name="Tanasupawat S."/>
        </authorList>
    </citation>
    <scope>NUCLEOTIDE SEQUENCE [LARGE SCALE GENOMIC DNA]</scope>
    <source>
        <strain evidence="3 6">AZ1-7</strain>
        <strain evidence="4 5">DS1-2</strain>
    </source>
</reference>
<dbReference type="Proteomes" id="UP000275024">
    <property type="component" value="Unassembled WGS sequence"/>
</dbReference>
<name>A0A3A9WAM8_9ACTN</name>
<dbReference type="OrthoDB" id="9152042at2"/>
<dbReference type="GO" id="GO:0004519">
    <property type="term" value="F:endonuclease activity"/>
    <property type="evidence" value="ECO:0007669"/>
    <property type="project" value="UniProtKB-KW"/>
</dbReference>
<organism evidence="3 6">
    <name type="scientific">Streptomyces radicis</name>
    <dbReference type="NCBI Taxonomy" id="1750517"/>
    <lineage>
        <taxon>Bacteria</taxon>
        <taxon>Bacillati</taxon>
        <taxon>Actinomycetota</taxon>
        <taxon>Actinomycetes</taxon>
        <taxon>Kitasatosporales</taxon>
        <taxon>Streptomycetaceae</taxon>
        <taxon>Streptomyces</taxon>
    </lineage>
</organism>
<dbReference type="RefSeq" id="WP_120698357.1">
    <property type="nucleotide sequence ID" value="NZ_RBDX01000020.1"/>
</dbReference>
<evidence type="ECO:0000256" key="1">
    <source>
        <dbReference type="SAM" id="SignalP"/>
    </source>
</evidence>
<feature type="domain" description="OLD protein-like TOPRIM" evidence="2">
    <location>
        <begin position="43"/>
        <end position="105"/>
    </location>
</feature>
<evidence type="ECO:0000313" key="5">
    <source>
        <dbReference type="Proteomes" id="UP000268652"/>
    </source>
</evidence>
<feature type="signal peptide" evidence="1">
    <location>
        <begin position="1"/>
        <end position="21"/>
    </location>
</feature>
<dbReference type="Proteomes" id="UP000268652">
    <property type="component" value="Unassembled WGS sequence"/>
</dbReference>
<sequence length="224" mass="23772">MNEMARFRRALVAGAAGGAAAATTATATAVATAHDLAAAVGLRTVVLVEGGSDQVAVEALAARRGRDLDAEGVAVVPLGGVTNIGKFLALCGPSGLDVRLAGLCDAGEERFFQRGLERVGLGTDLTRAALEPLGFYVCVADLEDELIRALGADAVREVVDAQGESRPFRTFQNQPAQRRRTVEQQLRRFMGTHSGRKSLYAQALIEHLPPPRTPRPLDRLLAHI</sequence>
<comment type="caution">
    <text evidence="3">The sequence shown here is derived from an EMBL/GenBank/DDBJ whole genome shotgun (WGS) entry which is preliminary data.</text>
</comment>
<keyword evidence="3" id="KW-0540">Nuclease</keyword>
<keyword evidence="3" id="KW-0255">Endonuclease</keyword>
<accession>A0A3A9WAM8</accession>
<evidence type="ECO:0000313" key="3">
    <source>
        <dbReference type="EMBL" id="RKN06444.1"/>
    </source>
</evidence>
<dbReference type="AlphaFoldDB" id="A0A3A9WAM8"/>
<keyword evidence="3" id="KW-0378">Hydrolase</keyword>
<gene>
    <name evidence="4" type="ORF">D7318_19300</name>
    <name evidence="3" type="ORF">D7319_21860</name>
</gene>
<protein>
    <submittedName>
        <fullName evidence="3">ATP-dependent endonuclease</fullName>
    </submittedName>
</protein>
<dbReference type="CDD" id="cd01026">
    <property type="entry name" value="TOPRIM_OLD"/>
    <property type="match status" value="1"/>
</dbReference>
<evidence type="ECO:0000259" key="2">
    <source>
        <dbReference type="Pfam" id="PF20469"/>
    </source>
</evidence>
<keyword evidence="1" id="KW-0732">Signal</keyword>
<dbReference type="PROSITE" id="PS51318">
    <property type="entry name" value="TAT"/>
    <property type="match status" value="1"/>
</dbReference>
<feature type="chain" id="PRO_5017203974" evidence="1">
    <location>
        <begin position="22"/>
        <end position="224"/>
    </location>
</feature>
<keyword evidence="5" id="KW-1185">Reference proteome</keyword>
<evidence type="ECO:0000313" key="6">
    <source>
        <dbReference type="Proteomes" id="UP000275024"/>
    </source>
</evidence>
<dbReference type="Pfam" id="PF20469">
    <property type="entry name" value="OLD-like_TOPRIM"/>
    <property type="match status" value="1"/>
</dbReference>
<proteinExistence type="predicted"/>
<evidence type="ECO:0000313" key="4">
    <source>
        <dbReference type="EMBL" id="RKN20297.1"/>
    </source>
</evidence>
<dbReference type="EMBL" id="RBDX01000020">
    <property type="protein sequence ID" value="RKN06444.1"/>
    <property type="molecule type" value="Genomic_DNA"/>
</dbReference>
<dbReference type="InterPro" id="IPR006311">
    <property type="entry name" value="TAT_signal"/>
</dbReference>
<dbReference type="EMBL" id="RBDY01000014">
    <property type="protein sequence ID" value="RKN20297.1"/>
    <property type="molecule type" value="Genomic_DNA"/>
</dbReference>